<feature type="chain" id="PRO_5008404894" evidence="1">
    <location>
        <begin position="21"/>
        <end position="60"/>
    </location>
</feature>
<feature type="signal peptide" evidence="1">
    <location>
        <begin position="1"/>
        <end position="20"/>
    </location>
</feature>
<dbReference type="AlphaFoldDB" id="A0A1B0BFD5"/>
<sequence length="60" mass="6771">MFSTHDLFKALLFIWAGAIIHNINNNQDIRLIVVIKFTAPKMDEIPAKCKEKAAKSSEAQ</sequence>
<name>A0A1B0BFD5_9MUSC</name>
<keyword evidence="1" id="KW-0732">Signal</keyword>
<reference evidence="2" key="2">
    <citation type="submission" date="2020-05" db="UniProtKB">
        <authorList>
            <consortium name="EnsemblMetazoa"/>
        </authorList>
    </citation>
    <scope>IDENTIFICATION</scope>
    <source>
        <strain evidence="2">IAEA</strain>
    </source>
</reference>
<dbReference type="VEuPathDB" id="VectorBase:GPPI028263"/>
<proteinExistence type="predicted"/>
<evidence type="ECO:0000313" key="3">
    <source>
        <dbReference type="Proteomes" id="UP000092460"/>
    </source>
</evidence>
<evidence type="ECO:0000313" key="2">
    <source>
        <dbReference type="EnsemblMetazoa" id="GPPI028263-PA"/>
    </source>
</evidence>
<dbReference type="EMBL" id="JXJN01013369">
    <property type="status" value="NOT_ANNOTATED_CDS"/>
    <property type="molecule type" value="Genomic_DNA"/>
</dbReference>
<dbReference type="EMBL" id="JXJN01013371">
    <property type="status" value="NOT_ANNOTATED_CDS"/>
    <property type="molecule type" value="Genomic_DNA"/>
</dbReference>
<protein>
    <submittedName>
        <fullName evidence="2">Uncharacterized protein</fullName>
    </submittedName>
</protein>
<accession>A0A1B0BFD5</accession>
<dbReference type="Proteomes" id="UP000092460">
    <property type="component" value="Unassembled WGS sequence"/>
</dbReference>
<organism evidence="2 3">
    <name type="scientific">Glossina palpalis gambiensis</name>
    <dbReference type="NCBI Taxonomy" id="67801"/>
    <lineage>
        <taxon>Eukaryota</taxon>
        <taxon>Metazoa</taxon>
        <taxon>Ecdysozoa</taxon>
        <taxon>Arthropoda</taxon>
        <taxon>Hexapoda</taxon>
        <taxon>Insecta</taxon>
        <taxon>Pterygota</taxon>
        <taxon>Neoptera</taxon>
        <taxon>Endopterygota</taxon>
        <taxon>Diptera</taxon>
        <taxon>Brachycera</taxon>
        <taxon>Muscomorpha</taxon>
        <taxon>Hippoboscoidea</taxon>
        <taxon>Glossinidae</taxon>
        <taxon>Glossina</taxon>
    </lineage>
</organism>
<dbReference type="STRING" id="67801.A0A1B0BFD5"/>
<dbReference type="EMBL" id="JXJN01013370">
    <property type="status" value="NOT_ANNOTATED_CDS"/>
    <property type="molecule type" value="Genomic_DNA"/>
</dbReference>
<reference evidence="3" key="1">
    <citation type="submission" date="2015-01" db="EMBL/GenBank/DDBJ databases">
        <authorList>
            <person name="Aksoy S."/>
            <person name="Warren W."/>
            <person name="Wilson R.K."/>
        </authorList>
    </citation>
    <scope>NUCLEOTIDE SEQUENCE [LARGE SCALE GENOMIC DNA]</scope>
    <source>
        <strain evidence="3">IAEA</strain>
    </source>
</reference>
<dbReference type="EnsemblMetazoa" id="GPPI028263-RA">
    <property type="protein sequence ID" value="GPPI028263-PA"/>
    <property type="gene ID" value="GPPI028263"/>
</dbReference>
<keyword evidence="3" id="KW-1185">Reference proteome</keyword>
<evidence type="ECO:0000256" key="1">
    <source>
        <dbReference type="SAM" id="SignalP"/>
    </source>
</evidence>